<dbReference type="Pfam" id="PF21003">
    <property type="entry name" value="NucS_N"/>
    <property type="match status" value="1"/>
</dbReference>
<evidence type="ECO:0000313" key="4">
    <source>
        <dbReference type="Proteomes" id="UP001203207"/>
    </source>
</evidence>
<keyword evidence="3" id="KW-0378">Hydrolase</keyword>
<dbReference type="GO" id="GO:0003677">
    <property type="term" value="F:DNA binding"/>
    <property type="evidence" value="ECO:0007669"/>
    <property type="project" value="InterPro"/>
</dbReference>
<dbReference type="GO" id="GO:0004519">
    <property type="term" value="F:endonuclease activity"/>
    <property type="evidence" value="ECO:0007669"/>
    <property type="project" value="UniProtKB-KW"/>
</dbReference>
<dbReference type="Gene3D" id="3.30.65.10">
    <property type="entry name" value="Bacterial Topoisomerase I, domain 1"/>
    <property type="match status" value="1"/>
</dbReference>
<dbReference type="SUPFAM" id="SSF57783">
    <property type="entry name" value="Zinc beta-ribbon"/>
    <property type="match status" value="1"/>
</dbReference>
<dbReference type="GO" id="GO:0005694">
    <property type="term" value="C:chromosome"/>
    <property type="evidence" value="ECO:0007669"/>
    <property type="project" value="InterPro"/>
</dbReference>
<sequence>MAAEHSTEDSAPTDTIRLFAGDCTTEFVGTRKQTQRGTVLIVVKPDRTVLVHDADGYQPVAWLTRPDEITIESDDRGFSIVATAAEQTLRVVSNANPMQWEVPIGGAGTPVGTCPDCEGPFVRIRGDVQCLACGDRYGLPAGASVLNTTCDDCRLPQMAVERGDRFELCIDYRCEGLADAVRNRFDGEWGCPDCGETLRVKSPDGRIFLGCDGYPECETTFSIPAGRVTDTCACGLPVFTTTGGDRCLDGTCDRHTQNADGGRPLDAFSPIEQ</sequence>
<dbReference type="Gene3D" id="2.70.180.20">
    <property type="match status" value="1"/>
</dbReference>
<name>A0AAE3FV50_9EURY</name>
<keyword evidence="4" id="KW-1185">Reference proteome</keyword>
<dbReference type="RefSeq" id="WP_250583094.1">
    <property type="nucleotide sequence ID" value="NZ_JAKRVX010000001.1"/>
</dbReference>
<dbReference type="AlphaFoldDB" id="A0AAE3FV50"/>
<reference evidence="3" key="1">
    <citation type="journal article" date="2022" name="Syst. Appl. Microbiol.">
        <title>Natronocalculus amylovorans gen. nov., sp. nov., and Natranaeroarchaeum aerophilus sp. nov., dominant culturable amylolytic natronoarchaea from hypersaline soda lakes in southwestern Siberia.</title>
        <authorList>
            <person name="Sorokin D.Y."/>
            <person name="Elcheninov A.G."/>
            <person name="Khizhniak T.V."/>
            <person name="Koenen M."/>
            <person name="Bale N.J."/>
            <person name="Damste J.S.S."/>
            <person name="Kublanov I.V."/>
        </authorList>
    </citation>
    <scope>NUCLEOTIDE SEQUENCE</scope>
    <source>
        <strain evidence="3">AArc-St2</strain>
    </source>
</reference>
<dbReference type="GO" id="GO:0003916">
    <property type="term" value="F:DNA topoisomerase activity"/>
    <property type="evidence" value="ECO:0007669"/>
    <property type="project" value="InterPro"/>
</dbReference>
<dbReference type="InterPro" id="IPR013498">
    <property type="entry name" value="Topo_IA_Znf"/>
</dbReference>
<gene>
    <name evidence="3" type="ORF">AArcSt2_04190</name>
</gene>
<accession>A0AAE3FV50</accession>
<dbReference type="Pfam" id="PF01396">
    <property type="entry name" value="Zn_ribbon_Top1"/>
    <property type="match status" value="1"/>
</dbReference>
<evidence type="ECO:0000259" key="2">
    <source>
        <dbReference type="Pfam" id="PF21003"/>
    </source>
</evidence>
<proteinExistence type="predicted"/>
<protein>
    <submittedName>
        <fullName evidence="3">Endonuclease NucS</fullName>
    </submittedName>
</protein>
<keyword evidence="3" id="KW-0540">Nuclease</keyword>
<evidence type="ECO:0000313" key="3">
    <source>
        <dbReference type="EMBL" id="MCL9816137.1"/>
    </source>
</evidence>
<feature type="domain" description="DNA topoisomerase type IA zn finger" evidence="1">
    <location>
        <begin position="191"/>
        <end position="224"/>
    </location>
</feature>
<dbReference type="GO" id="GO:0006265">
    <property type="term" value="P:DNA topological change"/>
    <property type="evidence" value="ECO:0007669"/>
    <property type="project" value="InterPro"/>
</dbReference>
<comment type="caution">
    <text evidence="3">The sequence shown here is derived from an EMBL/GenBank/DDBJ whole genome shotgun (WGS) entry which is preliminary data.</text>
</comment>
<feature type="domain" description="Endonuclease NucS N-terminal PH-like" evidence="2">
    <location>
        <begin position="16"/>
        <end position="92"/>
    </location>
</feature>
<dbReference type="EMBL" id="JAKRVX010000001">
    <property type="protein sequence ID" value="MCL9816137.1"/>
    <property type="molecule type" value="Genomic_DNA"/>
</dbReference>
<dbReference type="InterPro" id="IPR049173">
    <property type="entry name" value="NucS_N_sf"/>
</dbReference>
<dbReference type="Proteomes" id="UP001203207">
    <property type="component" value="Unassembled WGS sequence"/>
</dbReference>
<reference evidence="3" key="2">
    <citation type="submission" date="2022-02" db="EMBL/GenBank/DDBJ databases">
        <authorList>
            <person name="Elcheninov A.G."/>
            <person name="Sorokin D.Y."/>
            <person name="Kublanov I.V."/>
        </authorList>
    </citation>
    <scope>NUCLEOTIDE SEQUENCE</scope>
    <source>
        <strain evidence="3">AArc-St2</strain>
    </source>
</reference>
<organism evidence="3 4">
    <name type="scientific">Natronocalculus amylovorans</name>
    <dbReference type="NCBI Taxonomy" id="2917812"/>
    <lineage>
        <taxon>Archaea</taxon>
        <taxon>Methanobacteriati</taxon>
        <taxon>Methanobacteriota</taxon>
        <taxon>Stenosarchaea group</taxon>
        <taxon>Halobacteria</taxon>
        <taxon>Halobacteriales</taxon>
        <taxon>Haloferacaceae</taxon>
        <taxon>Natronocalculus</taxon>
    </lineage>
</organism>
<dbReference type="InterPro" id="IPR048302">
    <property type="entry name" value="NucS_N"/>
</dbReference>
<keyword evidence="3" id="KW-0255">Endonuclease</keyword>
<evidence type="ECO:0000259" key="1">
    <source>
        <dbReference type="Pfam" id="PF01396"/>
    </source>
</evidence>